<feature type="transmembrane region" description="Helical" evidence="1">
    <location>
        <begin position="20"/>
        <end position="44"/>
    </location>
</feature>
<keyword evidence="1" id="KW-0812">Transmembrane</keyword>
<sequence>MDLVTATSSWTPSPTLFLSLVFLHLLLLAEPLLQLLKVLALAIFSLQFDGIAKNIFVSDKGLRHSTILEDFYI</sequence>
<dbReference type="Proteomes" id="UP000324897">
    <property type="component" value="Chromosome 5"/>
</dbReference>
<organism evidence="2 3">
    <name type="scientific">Eragrostis curvula</name>
    <name type="common">weeping love grass</name>
    <dbReference type="NCBI Taxonomy" id="38414"/>
    <lineage>
        <taxon>Eukaryota</taxon>
        <taxon>Viridiplantae</taxon>
        <taxon>Streptophyta</taxon>
        <taxon>Embryophyta</taxon>
        <taxon>Tracheophyta</taxon>
        <taxon>Spermatophyta</taxon>
        <taxon>Magnoliopsida</taxon>
        <taxon>Liliopsida</taxon>
        <taxon>Poales</taxon>
        <taxon>Poaceae</taxon>
        <taxon>PACMAD clade</taxon>
        <taxon>Chloridoideae</taxon>
        <taxon>Eragrostideae</taxon>
        <taxon>Eragrostidinae</taxon>
        <taxon>Eragrostis</taxon>
    </lineage>
</organism>
<keyword evidence="3" id="KW-1185">Reference proteome</keyword>
<accession>A0A5J9W9T9</accession>
<dbReference type="EMBL" id="RWGY01000004">
    <property type="protein sequence ID" value="TVU44741.1"/>
    <property type="molecule type" value="Genomic_DNA"/>
</dbReference>
<protein>
    <submittedName>
        <fullName evidence="2">Uncharacterized protein</fullName>
    </submittedName>
</protein>
<proteinExistence type="predicted"/>
<dbReference type="Gramene" id="TVU44741">
    <property type="protein sequence ID" value="TVU44741"/>
    <property type="gene ID" value="EJB05_04195"/>
</dbReference>
<dbReference type="AlphaFoldDB" id="A0A5J9W9T9"/>
<keyword evidence="1" id="KW-0472">Membrane</keyword>
<gene>
    <name evidence="2" type="ORF">EJB05_04195</name>
</gene>
<comment type="caution">
    <text evidence="2">The sequence shown here is derived from an EMBL/GenBank/DDBJ whole genome shotgun (WGS) entry which is preliminary data.</text>
</comment>
<keyword evidence="1" id="KW-1133">Transmembrane helix</keyword>
<name>A0A5J9W9T9_9POAL</name>
<evidence type="ECO:0000313" key="2">
    <source>
        <dbReference type="EMBL" id="TVU44741.1"/>
    </source>
</evidence>
<evidence type="ECO:0000256" key="1">
    <source>
        <dbReference type="SAM" id="Phobius"/>
    </source>
</evidence>
<reference evidence="2 3" key="1">
    <citation type="journal article" date="2019" name="Sci. Rep.">
        <title>A high-quality genome of Eragrostis curvula grass provides insights into Poaceae evolution and supports new strategies to enhance forage quality.</title>
        <authorList>
            <person name="Carballo J."/>
            <person name="Santos B.A.C.M."/>
            <person name="Zappacosta D."/>
            <person name="Garbus I."/>
            <person name="Selva J.P."/>
            <person name="Gallo C.A."/>
            <person name="Diaz A."/>
            <person name="Albertini E."/>
            <person name="Caccamo M."/>
            <person name="Echenique V."/>
        </authorList>
    </citation>
    <scope>NUCLEOTIDE SEQUENCE [LARGE SCALE GENOMIC DNA]</scope>
    <source>
        <strain evidence="3">cv. Victoria</strain>
        <tissue evidence="2">Leaf</tissue>
    </source>
</reference>
<evidence type="ECO:0000313" key="3">
    <source>
        <dbReference type="Proteomes" id="UP000324897"/>
    </source>
</evidence>